<organism evidence="1 2">
    <name type="scientific">Asanoa ishikariensis</name>
    <dbReference type="NCBI Taxonomy" id="137265"/>
    <lineage>
        <taxon>Bacteria</taxon>
        <taxon>Bacillati</taxon>
        <taxon>Actinomycetota</taxon>
        <taxon>Actinomycetes</taxon>
        <taxon>Micromonosporales</taxon>
        <taxon>Micromonosporaceae</taxon>
        <taxon>Asanoa</taxon>
    </lineage>
</organism>
<dbReference type="Proteomes" id="UP000199632">
    <property type="component" value="Unassembled WGS sequence"/>
</dbReference>
<dbReference type="STRING" id="137265.SAMN05421684_2762"/>
<protein>
    <recommendedName>
        <fullName evidence="3">DUF2716 domain-containing protein</fullName>
    </recommendedName>
</protein>
<gene>
    <name evidence="1" type="ORF">SAMN05421684_2762</name>
</gene>
<reference evidence="2" key="1">
    <citation type="submission" date="2016-10" db="EMBL/GenBank/DDBJ databases">
        <authorList>
            <person name="Varghese N."/>
            <person name="Submissions S."/>
        </authorList>
    </citation>
    <scope>NUCLEOTIDE SEQUENCE [LARGE SCALE GENOMIC DNA]</scope>
    <source>
        <strain evidence="2">DSM 44718</strain>
    </source>
</reference>
<keyword evidence="2" id="KW-1185">Reference proteome</keyword>
<evidence type="ECO:0000313" key="1">
    <source>
        <dbReference type="EMBL" id="SDY98609.1"/>
    </source>
</evidence>
<dbReference type="Pfam" id="PF10898">
    <property type="entry name" value="DUF2716"/>
    <property type="match status" value="1"/>
</dbReference>
<accession>A0A1H3PDY4</accession>
<dbReference type="InterPro" id="IPR020323">
    <property type="entry name" value="DUF2716"/>
</dbReference>
<sequence>MTTGYSELRADHDAIWGRFYADFGFRPHTKRFPGITEPAPSVTWSFAALDDDPGYSRLDRFTDILHAALTTLAGDGSVLFLDWQHTGYRVWPGRAGFDFDRPGWLPSPFPDGDYSIYLAEDFRYGTFGHPWEASLCVFGAELLQLIEADLDEVLGPPIRRRAH</sequence>
<evidence type="ECO:0008006" key="3">
    <source>
        <dbReference type="Google" id="ProtNLM"/>
    </source>
</evidence>
<evidence type="ECO:0000313" key="2">
    <source>
        <dbReference type="Proteomes" id="UP000199632"/>
    </source>
</evidence>
<name>A0A1H3PDY4_9ACTN</name>
<dbReference type="OrthoDB" id="80999at2"/>
<dbReference type="EMBL" id="FNQB01000001">
    <property type="protein sequence ID" value="SDY98609.1"/>
    <property type="molecule type" value="Genomic_DNA"/>
</dbReference>
<proteinExistence type="predicted"/>
<dbReference type="RefSeq" id="WP_090790752.1">
    <property type="nucleotide sequence ID" value="NZ_BOND01000024.1"/>
</dbReference>
<dbReference type="AlphaFoldDB" id="A0A1H3PDY4"/>